<feature type="transmembrane region" description="Helical" evidence="8">
    <location>
        <begin position="281"/>
        <end position="300"/>
    </location>
</feature>
<dbReference type="PROSITE" id="PS50109">
    <property type="entry name" value="HIS_KIN"/>
    <property type="match status" value="1"/>
</dbReference>
<dbReference type="InterPro" id="IPR011006">
    <property type="entry name" value="CheY-like_superfamily"/>
</dbReference>
<dbReference type="InterPro" id="IPR013767">
    <property type="entry name" value="PAS_fold"/>
</dbReference>
<evidence type="ECO:0000256" key="1">
    <source>
        <dbReference type="ARBA" id="ARBA00000085"/>
    </source>
</evidence>
<dbReference type="PRINTS" id="PR00344">
    <property type="entry name" value="BCTRLSENSOR"/>
</dbReference>
<evidence type="ECO:0000256" key="4">
    <source>
        <dbReference type="ARBA" id="ARBA00022679"/>
    </source>
</evidence>
<dbReference type="SUPFAM" id="SSF47384">
    <property type="entry name" value="Homodimeric domain of signal transducing histidine kinase"/>
    <property type="match status" value="1"/>
</dbReference>
<dbReference type="InterPro" id="IPR003594">
    <property type="entry name" value="HATPase_dom"/>
</dbReference>
<sequence length="1078" mass="116925">MTLAAGERSISKVQWARDGFIAAISLFEAKFVLPHPEALTVMLVPSIMLAAVFALEWPRQWQQLPRMLLASFFGLVLGGVPLPVAAVAAALAGLQAVLGGRALKYLAPDGLDLTRTDAVLKLGIVAILIAPLFSAIFTVFALSVGGGNPVSATISPPSNLSLHLAAAHAFRWVLPNAIGIIIATPIFLGLLRRRSFQLPDLITRRRIAGYAGVSALTALVFLSEGRSYIFFVCPALVWVSVSMGIRDTAAAHLLSILIATVAVVTGNGPADVLAIAPEGRYLFIETAYLCCYCCLLPIAASMEARRRLEHELAQTLAFTSEILQNMQDVVFRTDAKGRWTFLNPAWETMTGFPVAETLQGSGPAVLDLRDIVAELLREPQLHGGDGDEVRTHRSFVRRDGEVREADISFRKINTPGGRFEGFAGSIRDVSDQQRYVVALEASEQRFRQLCDTSPIGILRCDRHGQITYVNQRIELLVMAPAASIIGKPWVEVLGLDQTQASEQINRSLMTPGAVFEKEINYVDRAGLRRWLTFTATGEFENGSRLSGYIAAVTDVTQRKTSDLELANRTRELRLVTENINDMVFRIGLDGQCLYATPSVLQVLGYDPTVFVGMPALIRIHPDDIDHVRGGFDQLLEGKVDNLRVAYRVWHASKDMGCRWLEADCRLLRNQKGKPHEIVASVRDITSRKLLENDLIEARHRAEQAAAAKSAFLANLSHEIRTPMNGVIGLSELLLDHPLDETSRNYARLISESGATMMKLLNDILDIAKIDSGRLQLSVEPFDLHDCLADCMSLMTASAVGKRLALDLDIAPDVPRCIIGDSLRLRQILANLIGNAVKFTAAGQVRLSARTEGDELVIVVDDTGIGISAAAQDKVFEDFVQAEENTTSGYGGTGLGLPISRRIAEAMGGTLTLSSTPGVGTSLVLRFKPDLPDAAAVATRSPAPPPVLPALPPMRLLVAEDGRTNQMIVTAMLEKLGHHVELAQNGEEAISKVHKAVDAKRQFDAVLMDIQMPGMDGMTATRLLRESGITADMLPIIALTANGFQESVDACLAAGMQGHLVKPVRSAEIAAELAKVAHP</sequence>
<dbReference type="Pfam" id="PF02518">
    <property type="entry name" value="HATPase_c"/>
    <property type="match status" value="1"/>
</dbReference>
<dbReference type="InterPro" id="IPR000700">
    <property type="entry name" value="PAS-assoc_C"/>
</dbReference>
<dbReference type="SMART" id="SM00388">
    <property type="entry name" value="HisKA"/>
    <property type="match status" value="1"/>
</dbReference>
<dbReference type="PANTHER" id="PTHR43047">
    <property type="entry name" value="TWO-COMPONENT HISTIDINE PROTEIN KINASE"/>
    <property type="match status" value="1"/>
</dbReference>
<dbReference type="CDD" id="cd17546">
    <property type="entry name" value="REC_hyHK_CKI1_RcsC-like"/>
    <property type="match status" value="1"/>
</dbReference>
<feature type="domain" description="PAS" evidence="11">
    <location>
        <begin position="568"/>
        <end position="638"/>
    </location>
</feature>
<dbReference type="Pfam" id="PF00989">
    <property type="entry name" value="PAS"/>
    <property type="match status" value="1"/>
</dbReference>
<dbReference type="Pfam" id="PF00512">
    <property type="entry name" value="HisKA"/>
    <property type="match status" value="1"/>
</dbReference>
<dbReference type="InterPro" id="IPR035965">
    <property type="entry name" value="PAS-like_dom_sf"/>
</dbReference>
<keyword evidence="5" id="KW-0418">Kinase</keyword>
<evidence type="ECO:0000259" key="10">
    <source>
        <dbReference type="PROSITE" id="PS50110"/>
    </source>
</evidence>
<dbReference type="GO" id="GO:0006355">
    <property type="term" value="P:regulation of DNA-templated transcription"/>
    <property type="evidence" value="ECO:0007669"/>
    <property type="project" value="InterPro"/>
</dbReference>
<reference evidence="13 14" key="1">
    <citation type="submission" date="2019-07" db="EMBL/GenBank/DDBJ databases">
        <title>Whole genome shotgun sequence of Novosphingobium sediminis NBRC 106119.</title>
        <authorList>
            <person name="Hosoyama A."/>
            <person name="Uohara A."/>
            <person name="Ohji S."/>
            <person name="Ichikawa N."/>
        </authorList>
    </citation>
    <scope>NUCLEOTIDE SEQUENCE [LARGE SCALE GENOMIC DNA]</scope>
    <source>
        <strain evidence="13 14">NBRC 106119</strain>
    </source>
</reference>
<evidence type="ECO:0000259" key="11">
    <source>
        <dbReference type="PROSITE" id="PS50112"/>
    </source>
</evidence>
<dbReference type="SUPFAM" id="SSF55785">
    <property type="entry name" value="PYP-like sensor domain (PAS domain)"/>
    <property type="match status" value="3"/>
</dbReference>
<dbReference type="InterPro" id="IPR036890">
    <property type="entry name" value="HATPase_C_sf"/>
</dbReference>
<evidence type="ECO:0000256" key="5">
    <source>
        <dbReference type="ARBA" id="ARBA00022777"/>
    </source>
</evidence>
<feature type="transmembrane region" description="Helical" evidence="8">
    <location>
        <begin position="169"/>
        <end position="191"/>
    </location>
</feature>
<feature type="domain" description="PAC" evidence="12">
    <location>
        <begin position="515"/>
        <end position="567"/>
    </location>
</feature>
<feature type="transmembrane region" description="Helical" evidence="8">
    <location>
        <begin position="252"/>
        <end position="275"/>
    </location>
</feature>
<dbReference type="InterPro" id="IPR001789">
    <property type="entry name" value="Sig_transdc_resp-reg_receiver"/>
</dbReference>
<gene>
    <name evidence="13" type="ORF">NSE01_25220</name>
</gene>
<evidence type="ECO:0000313" key="14">
    <source>
        <dbReference type="Proteomes" id="UP000321464"/>
    </source>
</evidence>
<dbReference type="AlphaFoldDB" id="A0A512ALU7"/>
<dbReference type="Pfam" id="PF08447">
    <property type="entry name" value="PAS_3"/>
    <property type="match status" value="1"/>
</dbReference>
<dbReference type="EC" id="2.7.13.3" evidence="2"/>
<comment type="caution">
    <text evidence="13">The sequence shown here is derived from an EMBL/GenBank/DDBJ whole genome shotgun (WGS) entry which is preliminary data.</text>
</comment>
<dbReference type="CDD" id="cd00082">
    <property type="entry name" value="HisKA"/>
    <property type="match status" value="1"/>
</dbReference>
<dbReference type="FunFam" id="3.30.565.10:FF:000010">
    <property type="entry name" value="Sensor histidine kinase RcsC"/>
    <property type="match status" value="1"/>
</dbReference>
<dbReference type="OrthoDB" id="9801651at2"/>
<feature type="domain" description="PAS" evidence="11">
    <location>
        <begin position="442"/>
        <end position="487"/>
    </location>
</feature>
<dbReference type="PROSITE" id="PS50113">
    <property type="entry name" value="PAC"/>
    <property type="match status" value="3"/>
</dbReference>
<keyword evidence="4" id="KW-0808">Transferase</keyword>
<dbReference type="Gene3D" id="3.30.565.10">
    <property type="entry name" value="Histidine kinase-like ATPase, C-terminal domain"/>
    <property type="match status" value="1"/>
</dbReference>
<dbReference type="CDD" id="cd00130">
    <property type="entry name" value="PAS"/>
    <property type="match status" value="3"/>
</dbReference>
<dbReference type="Gene3D" id="3.30.450.20">
    <property type="entry name" value="PAS domain"/>
    <property type="match status" value="3"/>
</dbReference>
<keyword evidence="14" id="KW-1185">Reference proteome</keyword>
<proteinExistence type="predicted"/>
<dbReference type="SUPFAM" id="SSF52172">
    <property type="entry name" value="CheY-like"/>
    <property type="match status" value="1"/>
</dbReference>
<comment type="catalytic activity">
    <reaction evidence="1">
        <text>ATP + protein L-histidine = ADP + protein N-phospho-L-histidine.</text>
        <dbReference type="EC" id="2.7.13.3"/>
    </reaction>
</comment>
<feature type="transmembrane region" description="Helical" evidence="8">
    <location>
        <begin position="67"/>
        <end position="98"/>
    </location>
</feature>
<accession>A0A512ALU7</accession>
<protein>
    <recommendedName>
        <fullName evidence="2">histidine kinase</fullName>
        <ecNumber evidence="2">2.7.13.3</ecNumber>
    </recommendedName>
</protein>
<dbReference type="InterPro" id="IPR036097">
    <property type="entry name" value="HisK_dim/P_sf"/>
</dbReference>
<dbReference type="Pfam" id="PF08448">
    <property type="entry name" value="PAS_4"/>
    <property type="match status" value="1"/>
</dbReference>
<dbReference type="InterPro" id="IPR013655">
    <property type="entry name" value="PAS_fold_3"/>
</dbReference>
<evidence type="ECO:0000259" key="9">
    <source>
        <dbReference type="PROSITE" id="PS50109"/>
    </source>
</evidence>
<dbReference type="Gene3D" id="1.10.287.130">
    <property type="match status" value="1"/>
</dbReference>
<dbReference type="CDD" id="cd16922">
    <property type="entry name" value="HATPase_EvgS-ArcB-TorS-like"/>
    <property type="match status" value="1"/>
</dbReference>
<feature type="transmembrane region" description="Helical" evidence="8">
    <location>
        <begin position="119"/>
        <end position="142"/>
    </location>
</feature>
<dbReference type="SMART" id="SM00448">
    <property type="entry name" value="REC"/>
    <property type="match status" value="1"/>
</dbReference>
<keyword evidence="6" id="KW-0902">Two-component regulatory system</keyword>
<feature type="domain" description="Response regulatory" evidence="10">
    <location>
        <begin position="954"/>
        <end position="1076"/>
    </location>
</feature>
<dbReference type="InterPro" id="IPR013656">
    <property type="entry name" value="PAS_4"/>
</dbReference>
<dbReference type="InterPro" id="IPR004358">
    <property type="entry name" value="Sig_transdc_His_kin-like_C"/>
</dbReference>
<feature type="domain" description="PAS" evidence="11">
    <location>
        <begin position="315"/>
        <end position="358"/>
    </location>
</feature>
<feature type="domain" description="PAC" evidence="12">
    <location>
        <begin position="642"/>
        <end position="696"/>
    </location>
</feature>
<evidence type="ECO:0000256" key="7">
    <source>
        <dbReference type="PROSITE-ProRule" id="PRU00169"/>
    </source>
</evidence>
<dbReference type="SMART" id="SM00091">
    <property type="entry name" value="PAS"/>
    <property type="match status" value="3"/>
</dbReference>
<evidence type="ECO:0000256" key="6">
    <source>
        <dbReference type="ARBA" id="ARBA00023012"/>
    </source>
</evidence>
<feature type="transmembrane region" description="Helical" evidence="8">
    <location>
        <begin position="203"/>
        <end position="222"/>
    </location>
</feature>
<dbReference type="SMART" id="SM00086">
    <property type="entry name" value="PAC"/>
    <property type="match status" value="3"/>
</dbReference>
<dbReference type="PROSITE" id="PS50110">
    <property type="entry name" value="RESPONSE_REGULATORY"/>
    <property type="match status" value="1"/>
</dbReference>
<evidence type="ECO:0000256" key="8">
    <source>
        <dbReference type="SAM" id="Phobius"/>
    </source>
</evidence>
<feature type="modified residue" description="4-aspartylphosphate" evidence="7">
    <location>
        <position position="1008"/>
    </location>
</feature>
<evidence type="ECO:0000256" key="2">
    <source>
        <dbReference type="ARBA" id="ARBA00012438"/>
    </source>
</evidence>
<dbReference type="SUPFAM" id="SSF55874">
    <property type="entry name" value="ATPase domain of HSP90 chaperone/DNA topoisomerase II/histidine kinase"/>
    <property type="match status" value="1"/>
</dbReference>
<dbReference type="Proteomes" id="UP000321464">
    <property type="component" value="Unassembled WGS sequence"/>
</dbReference>
<dbReference type="RefSeq" id="WP_147160016.1">
    <property type="nucleotide sequence ID" value="NZ_BJYR01000016.1"/>
</dbReference>
<feature type="transmembrane region" description="Helical" evidence="8">
    <location>
        <begin position="38"/>
        <end position="55"/>
    </location>
</feature>
<name>A0A512ALU7_9SPHN</name>
<dbReference type="PANTHER" id="PTHR43047:SF64">
    <property type="entry name" value="HISTIDINE KINASE CONTAINING CHEY-HOMOLOGOUS RECEIVER DOMAIN AND PAS DOMAIN-RELATED"/>
    <property type="match status" value="1"/>
</dbReference>
<evidence type="ECO:0000256" key="3">
    <source>
        <dbReference type="ARBA" id="ARBA00022553"/>
    </source>
</evidence>
<dbReference type="InterPro" id="IPR003661">
    <property type="entry name" value="HisK_dim/P_dom"/>
</dbReference>
<dbReference type="InterPro" id="IPR005467">
    <property type="entry name" value="His_kinase_dom"/>
</dbReference>
<dbReference type="Gene3D" id="3.40.50.2300">
    <property type="match status" value="1"/>
</dbReference>
<organism evidence="13 14">
    <name type="scientific">Novosphingobium sediminis</name>
    <dbReference type="NCBI Taxonomy" id="707214"/>
    <lineage>
        <taxon>Bacteria</taxon>
        <taxon>Pseudomonadati</taxon>
        <taxon>Pseudomonadota</taxon>
        <taxon>Alphaproteobacteria</taxon>
        <taxon>Sphingomonadales</taxon>
        <taxon>Sphingomonadaceae</taxon>
        <taxon>Novosphingobium</taxon>
    </lineage>
</organism>
<feature type="domain" description="PAC" evidence="12">
    <location>
        <begin position="389"/>
        <end position="441"/>
    </location>
</feature>
<feature type="domain" description="Histidine kinase" evidence="9">
    <location>
        <begin position="714"/>
        <end position="930"/>
    </location>
</feature>
<dbReference type="Pfam" id="PF00072">
    <property type="entry name" value="Response_reg"/>
    <property type="match status" value="1"/>
</dbReference>
<dbReference type="InterPro" id="IPR000014">
    <property type="entry name" value="PAS"/>
</dbReference>
<dbReference type="NCBIfam" id="TIGR00229">
    <property type="entry name" value="sensory_box"/>
    <property type="match status" value="3"/>
</dbReference>
<dbReference type="EMBL" id="BJYR01000016">
    <property type="protein sequence ID" value="GEO00690.1"/>
    <property type="molecule type" value="Genomic_DNA"/>
</dbReference>
<evidence type="ECO:0000313" key="13">
    <source>
        <dbReference type="EMBL" id="GEO00690.1"/>
    </source>
</evidence>
<keyword evidence="3 7" id="KW-0597">Phosphoprotein</keyword>
<keyword evidence="8" id="KW-0472">Membrane</keyword>
<dbReference type="PROSITE" id="PS50112">
    <property type="entry name" value="PAS"/>
    <property type="match status" value="3"/>
</dbReference>
<keyword evidence="8" id="KW-0812">Transmembrane</keyword>
<dbReference type="SMART" id="SM00387">
    <property type="entry name" value="HATPase_c"/>
    <property type="match status" value="1"/>
</dbReference>
<evidence type="ECO:0000259" key="12">
    <source>
        <dbReference type="PROSITE" id="PS50113"/>
    </source>
</evidence>
<dbReference type="GO" id="GO:0000155">
    <property type="term" value="F:phosphorelay sensor kinase activity"/>
    <property type="evidence" value="ECO:0007669"/>
    <property type="project" value="InterPro"/>
</dbReference>
<keyword evidence="8" id="KW-1133">Transmembrane helix</keyword>
<dbReference type="InterPro" id="IPR001610">
    <property type="entry name" value="PAC"/>
</dbReference>